<dbReference type="InterPro" id="IPR049046">
    <property type="entry name" value="Beta-AFase-like_GH127_middle"/>
</dbReference>
<dbReference type="PANTHER" id="PTHR31151:SF0">
    <property type="entry name" value="PROLINE-TRNA LIGASE (DUF1680)"/>
    <property type="match status" value="1"/>
</dbReference>
<gene>
    <name evidence="4" type="ORF">GBK04_03105</name>
</gene>
<evidence type="ECO:0000256" key="1">
    <source>
        <dbReference type="SAM" id="SignalP"/>
    </source>
</evidence>
<dbReference type="PANTHER" id="PTHR31151">
    <property type="entry name" value="PROLINE-TRNA LIGASE (DUF1680)"/>
    <property type="match status" value="1"/>
</dbReference>
<keyword evidence="5" id="KW-1185">Reference proteome</keyword>
<dbReference type="EMBL" id="WHLY01000002">
    <property type="protein sequence ID" value="MPR32360.1"/>
    <property type="molecule type" value="Genomic_DNA"/>
</dbReference>
<evidence type="ECO:0000259" key="3">
    <source>
        <dbReference type="Pfam" id="PF20736"/>
    </source>
</evidence>
<accession>A0A7C9BCH4</accession>
<comment type="caution">
    <text evidence="4">The sequence shown here is derived from an EMBL/GenBank/DDBJ whole genome shotgun (WGS) entry which is preliminary data.</text>
</comment>
<dbReference type="Pfam" id="PF20736">
    <property type="entry name" value="Glyco_hydro127M"/>
    <property type="match status" value="1"/>
</dbReference>
<dbReference type="GO" id="GO:0005975">
    <property type="term" value="P:carbohydrate metabolic process"/>
    <property type="evidence" value="ECO:0007669"/>
    <property type="project" value="InterPro"/>
</dbReference>
<reference evidence="4 5" key="1">
    <citation type="submission" date="2019-10" db="EMBL/GenBank/DDBJ databases">
        <title>Draft Genome Sequence of Cytophagaceae sp. SJW1-29.</title>
        <authorList>
            <person name="Choi A."/>
        </authorList>
    </citation>
    <scope>NUCLEOTIDE SEQUENCE [LARGE SCALE GENOMIC DNA]</scope>
    <source>
        <strain evidence="4 5">SJW1-29</strain>
    </source>
</reference>
<evidence type="ECO:0008006" key="6">
    <source>
        <dbReference type="Google" id="ProtNLM"/>
    </source>
</evidence>
<keyword evidence="1" id="KW-0732">Signal</keyword>
<protein>
    <recommendedName>
        <fullName evidence="6">Glycoside hydrolase family 127 protein</fullName>
    </recommendedName>
</protein>
<evidence type="ECO:0000313" key="5">
    <source>
        <dbReference type="Proteomes" id="UP000479293"/>
    </source>
</evidence>
<sequence length="669" mass="77059">MKPCLLFLFLLVYLPFSLTAQPRNAHYITNQAPLVAQPYTALPLGAIQPQGWLRKMLEIQRDGLTGHLDSIYAVVCGPSNGWLGGTGDSWERGPYWIDGLVPLAYILNDEKLKAKAQAWMEWSIKHQRPDGYFGPYPFDAKTMQRIPGTQQDVSEDWWPKMVMLKALQQYYTATQDKRVLTLMDKYFRYQLKNLPVNPLGKWTFWAEQRGGDNLQIVYWLYNITKERYLLDLAELIHKQTFDWTTVLTDNTLRKVNPYPDLHCVNVAQGIKEPLIYYQQHPETKYMQAVKEGLSALRDVHGFVNGMYGGDEAMHGNDPTQGSELCSAVEFMYSFESILPITGDVFYADYLEKIAFNVLPTQHDDAYLRKQYFQQVNQVEVTDQPRNFADDRTARLVFGTTTGYPCCVSNMHQGYPKYVQNMWYASADNGLAALVYGASVVKAQVADGQEVVFAEETNYPFEDKIRFRYQTAQKVKFPLHLRIPEWCKNPVITVNGKSQPYQGEKIVILNRSWAQNDVVELQLPMEIRFSQWYERSLGMERGPLVYALKIGEEWKEVKTADYPDTFYEVTATTPWNYGISTKYANADSMKVVVSPTIADYPWNLKNAPISITVKGRRIPLWEKYQNQTARIPYPSYPYLNLGTPLEDLTLIPYGCTTLRIAEFPVVDKHR</sequence>
<feature type="domain" description="Non-reducing end beta-L-arabinofuranosidase-like GH127 middle" evidence="3">
    <location>
        <begin position="432"/>
        <end position="524"/>
    </location>
</feature>
<evidence type="ECO:0000259" key="2">
    <source>
        <dbReference type="Pfam" id="PF07944"/>
    </source>
</evidence>
<feature type="chain" id="PRO_5028937195" description="Glycoside hydrolase family 127 protein" evidence="1">
    <location>
        <begin position="21"/>
        <end position="669"/>
    </location>
</feature>
<name>A0A7C9BCH4_9BACT</name>
<dbReference type="RefSeq" id="WP_152756760.1">
    <property type="nucleotide sequence ID" value="NZ_WHLY01000002.1"/>
</dbReference>
<feature type="signal peptide" evidence="1">
    <location>
        <begin position="1"/>
        <end position="20"/>
    </location>
</feature>
<dbReference type="InterPro" id="IPR008928">
    <property type="entry name" value="6-hairpin_glycosidase_sf"/>
</dbReference>
<dbReference type="AlphaFoldDB" id="A0A7C9BCH4"/>
<feature type="domain" description="Non-reducing end beta-L-arabinofuranosidase-like GH127 catalytic" evidence="2">
    <location>
        <begin position="95"/>
        <end position="417"/>
    </location>
</feature>
<dbReference type="InterPro" id="IPR012878">
    <property type="entry name" value="Beta-AFase-like_GH127_cat"/>
</dbReference>
<dbReference type="Pfam" id="PF07944">
    <property type="entry name" value="Beta-AFase-like_GH127_cat"/>
    <property type="match status" value="1"/>
</dbReference>
<proteinExistence type="predicted"/>
<dbReference type="SUPFAM" id="SSF48208">
    <property type="entry name" value="Six-hairpin glycosidases"/>
    <property type="match status" value="1"/>
</dbReference>
<evidence type="ECO:0000313" key="4">
    <source>
        <dbReference type="EMBL" id="MPR32360.1"/>
    </source>
</evidence>
<organism evidence="4 5">
    <name type="scientific">Salmonirosea aquatica</name>
    <dbReference type="NCBI Taxonomy" id="2654236"/>
    <lineage>
        <taxon>Bacteria</taxon>
        <taxon>Pseudomonadati</taxon>
        <taxon>Bacteroidota</taxon>
        <taxon>Cytophagia</taxon>
        <taxon>Cytophagales</taxon>
        <taxon>Spirosomataceae</taxon>
        <taxon>Salmonirosea</taxon>
    </lineage>
</organism>
<dbReference type="Proteomes" id="UP000479293">
    <property type="component" value="Unassembled WGS sequence"/>
</dbReference>